<dbReference type="InterPro" id="IPR012349">
    <property type="entry name" value="Split_barrel_FMN-bd"/>
</dbReference>
<dbReference type="Pfam" id="PF00111">
    <property type="entry name" value="Fer2"/>
    <property type="match status" value="1"/>
</dbReference>
<proteinExistence type="predicted"/>
<dbReference type="CDD" id="cd06184">
    <property type="entry name" value="flavohem_like_fad_nad_binding"/>
    <property type="match status" value="1"/>
</dbReference>
<dbReference type="InterPro" id="IPR012675">
    <property type="entry name" value="Beta-grasp_dom_sf"/>
</dbReference>
<dbReference type="CDD" id="cd00207">
    <property type="entry name" value="fer2"/>
    <property type="match status" value="1"/>
</dbReference>
<evidence type="ECO:0000256" key="7">
    <source>
        <dbReference type="ARBA" id="ARBA00023004"/>
    </source>
</evidence>
<dbReference type="PANTHER" id="PTHR47354:SF8">
    <property type="entry name" value="1,2-PHENYLACETYL-COA EPOXIDASE, SUBUNIT E"/>
    <property type="match status" value="1"/>
</dbReference>
<dbReference type="PROSITE" id="PS51384">
    <property type="entry name" value="FAD_FR"/>
    <property type="match status" value="1"/>
</dbReference>
<keyword evidence="5" id="KW-0274">FAD</keyword>
<evidence type="ECO:0000259" key="9">
    <source>
        <dbReference type="PROSITE" id="PS51085"/>
    </source>
</evidence>
<keyword evidence="12" id="KW-1185">Reference proteome</keyword>
<evidence type="ECO:0000313" key="11">
    <source>
        <dbReference type="EMBL" id="SMH39677.1"/>
    </source>
</evidence>
<dbReference type="RefSeq" id="WP_176247490.1">
    <property type="nucleotide sequence ID" value="NZ_FXBL01000004.1"/>
</dbReference>
<gene>
    <name evidence="11" type="ORF">SAMN02982922_2193</name>
</gene>
<dbReference type="SUPFAM" id="SSF63380">
    <property type="entry name" value="Riboflavin synthase domain-like"/>
    <property type="match status" value="1"/>
</dbReference>
<reference evidence="11 12" key="1">
    <citation type="submission" date="2017-04" db="EMBL/GenBank/DDBJ databases">
        <authorList>
            <person name="Afonso C.L."/>
            <person name="Miller P.J."/>
            <person name="Scott M.A."/>
            <person name="Spackman E."/>
            <person name="Goraichik I."/>
            <person name="Dimitrov K.M."/>
            <person name="Suarez D.L."/>
            <person name="Swayne D.E."/>
        </authorList>
    </citation>
    <scope>NUCLEOTIDE SEQUENCE [LARGE SCALE GENOMIC DNA]</scope>
    <source>
        <strain evidence="11 12">B5P</strain>
    </source>
</reference>
<dbReference type="PROSITE" id="PS51085">
    <property type="entry name" value="2FE2S_FER_2"/>
    <property type="match status" value="1"/>
</dbReference>
<dbReference type="GO" id="GO:0016491">
    <property type="term" value="F:oxidoreductase activity"/>
    <property type="evidence" value="ECO:0007669"/>
    <property type="project" value="UniProtKB-KW"/>
</dbReference>
<dbReference type="Pfam" id="PF00175">
    <property type="entry name" value="NAD_binding_1"/>
    <property type="match status" value="1"/>
</dbReference>
<evidence type="ECO:0000313" key="12">
    <source>
        <dbReference type="Proteomes" id="UP000193083"/>
    </source>
</evidence>
<evidence type="ECO:0000256" key="4">
    <source>
        <dbReference type="ARBA" id="ARBA00022723"/>
    </source>
</evidence>
<evidence type="ECO:0000259" key="10">
    <source>
        <dbReference type="PROSITE" id="PS51384"/>
    </source>
</evidence>
<dbReference type="InterPro" id="IPR001041">
    <property type="entry name" value="2Fe-2S_ferredoxin-type"/>
</dbReference>
<dbReference type="PANTHER" id="PTHR47354">
    <property type="entry name" value="NADH OXIDOREDUCTASE HCR"/>
    <property type="match status" value="1"/>
</dbReference>
<dbReference type="InterPro" id="IPR001433">
    <property type="entry name" value="OxRdtase_FAD/NAD-bd"/>
</dbReference>
<evidence type="ECO:0000256" key="6">
    <source>
        <dbReference type="ARBA" id="ARBA00023002"/>
    </source>
</evidence>
<dbReference type="GO" id="GO:0051537">
    <property type="term" value="F:2 iron, 2 sulfur cluster binding"/>
    <property type="evidence" value="ECO:0007669"/>
    <property type="project" value="UniProtKB-KW"/>
</dbReference>
<evidence type="ECO:0000256" key="3">
    <source>
        <dbReference type="ARBA" id="ARBA00022714"/>
    </source>
</evidence>
<sequence length="654" mass="70683">MDADARLFIENSTLLFIASRNAEGAMDVSPRGGQPCVMRVGDDGKLRLPDYNGNRRLDTIGNLLNDPHVALIVLNRGSDRYLRIVATAEVSFRAEDLACFPADENPPISVLVLTPASVEFVDTAAFARVDFWLDPELRKKPALDLASVVGGDKVAQATAGFAPVLKNEAEERLLAQSGVRNVYGTPSDGVQKKVCDVAGPGGLDFIGEASFVVMAHQDENGGITIDLTAEAPLSVIPFDNRHAYRLRLSPDISTGEEGECALLTVTPGRNELLRVNGRFEGETRAVKIVPREVFFHCSSAFSRSRVWQRDKRTYWSGKRRFVCVERICESPDVSSFILTPVDNAPIGPVEPGQYVPVSLPGETGAARQRSYSVSRRPDGRSLRISVRRIGAGGMSDLLHEKVGPGSELLVGVPVGRFVLSSPPGRPVVLLSAGVGITPLLPMLDQLAREDSGREVWFIQAARDGAHHLFEGEARSIAENAKNGGIRLLSCYSRPREQDRSDLVGRIDAAAIANLLPVDAADFYICGPEAFMTSLRDGLVARGAAPENIRFEAFAAAEGGLLDLSGTQIVPESKVTFAKSGRTATWTPGEGSLLDLALRNRIEVDYSCRMGDCQSCVKRVASGVVDYPVGELPLLPYNHILLCQAIPRGDLVLDC</sequence>
<dbReference type="Gene3D" id="2.40.30.10">
    <property type="entry name" value="Translation factors"/>
    <property type="match status" value="1"/>
</dbReference>
<dbReference type="InterPro" id="IPR050415">
    <property type="entry name" value="MRET"/>
</dbReference>
<dbReference type="GO" id="GO:0050660">
    <property type="term" value="F:flavin adenine dinucleotide binding"/>
    <property type="evidence" value="ECO:0007669"/>
    <property type="project" value="TreeGrafter"/>
</dbReference>
<keyword evidence="8" id="KW-0411">Iron-sulfur</keyword>
<name>A0A1X7NNY5_9HYPH</name>
<dbReference type="Gene3D" id="3.10.20.30">
    <property type="match status" value="1"/>
</dbReference>
<dbReference type="Proteomes" id="UP000193083">
    <property type="component" value="Unassembled WGS sequence"/>
</dbReference>
<keyword evidence="7" id="KW-0408">Iron</keyword>
<keyword evidence="2" id="KW-0285">Flavoprotein</keyword>
<dbReference type="Gene3D" id="2.30.110.10">
    <property type="entry name" value="Electron Transport, Fmn-binding Protein, Chain A"/>
    <property type="match status" value="1"/>
</dbReference>
<dbReference type="EMBL" id="FXBL01000004">
    <property type="protein sequence ID" value="SMH39677.1"/>
    <property type="molecule type" value="Genomic_DNA"/>
</dbReference>
<evidence type="ECO:0000256" key="5">
    <source>
        <dbReference type="ARBA" id="ARBA00022827"/>
    </source>
</evidence>
<dbReference type="SUPFAM" id="SSF54292">
    <property type="entry name" value="2Fe-2S ferredoxin-like"/>
    <property type="match status" value="1"/>
</dbReference>
<dbReference type="SUPFAM" id="SSF50475">
    <property type="entry name" value="FMN-binding split barrel"/>
    <property type="match status" value="1"/>
</dbReference>
<feature type="domain" description="2Fe-2S ferredoxin-type" evidence="9">
    <location>
        <begin position="572"/>
        <end position="654"/>
    </location>
</feature>
<keyword evidence="4" id="KW-0479">Metal-binding</keyword>
<dbReference type="InterPro" id="IPR039261">
    <property type="entry name" value="FNR_nucleotide-bd"/>
</dbReference>
<organism evidence="11 12">
    <name type="scientific">Mesorhizobium australicum</name>
    <dbReference type="NCBI Taxonomy" id="536018"/>
    <lineage>
        <taxon>Bacteria</taxon>
        <taxon>Pseudomonadati</taxon>
        <taxon>Pseudomonadota</taxon>
        <taxon>Alphaproteobacteria</taxon>
        <taxon>Hyphomicrobiales</taxon>
        <taxon>Phyllobacteriaceae</taxon>
        <taxon>Mesorhizobium</taxon>
    </lineage>
</organism>
<dbReference type="SUPFAM" id="SSF52343">
    <property type="entry name" value="Ferredoxin reductase-like, C-terminal NADP-linked domain"/>
    <property type="match status" value="1"/>
</dbReference>
<dbReference type="PRINTS" id="PR00410">
    <property type="entry name" value="PHEHYDRXLASE"/>
</dbReference>
<dbReference type="Pfam" id="PF01243">
    <property type="entry name" value="PNPOx_N"/>
    <property type="match status" value="1"/>
</dbReference>
<keyword evidence="6" id="KW-0560">Oxidoreductase</keyword>
<protein>
    <submittedName>
        <fullName evidence="11">Ferredoxin-NADP reductase</fullName>
    </submittedName>
</protein>
<dbReference type="Gene3D" id="3.40.50.80">
    <property type="entry name" value="Nucleotide-binding domain of ferredoxin-NADP reductase (FNR) module"/>
    <property type="match status" value="1"/>
</dbReference>
<feature type="domain" description="FAD-binding FR-type" evidence="10">
    <location>
        <begin position="316"/>
        <end position="420"/>
    </location>
</feature>
<evidence type="ECO:0000256" key="2">
    <source>
        <dbReference type="ARBA" id="ARBA00022630"/>
    </source>
</evidence>
<accession>A0A1X7NNY5</accession>
<dbReference type="InterPro" id="IPR036010">
    <property type="entry name" value="2Fe-2S_ferredoxin-like_sf"/>
</dbReference>
<dbReference type="InterPro" id="IPR017927">
    <property type="entry name" value="FAD-bd_FR_type"/>
</dbReference>
<dbReference type="InterPro" id="IPR011576">
    <property type="entry name" value="Pyridox_Oxase_N"/>
</dbReference>
<dbReference type="AlphaFoldDB" id="A0A1X7NNY5"/>
<keyword evidence="3" id="KW-0001">2Fe-2S</keyword>
<evidence type="ECO:0000256" key="1">
    <source>
        <dbReference type="ARBA" id="ARBA00001974"/>
    </source>
</evidence>
<evidence type="ECO:0000256" key="8">
    <source>
        <dbReference type="ARBA" id="ARBA00023014"/>
    </source>
</evidence>
<dbReference type="InterPro" id="IPR017938">
    <property type="entry name" value="Riboflavin_synthase-like_b-brl"/>
</dbReference>
<comment type="cofactor">
    <cofactor evidence="1">
        <name>FAD</name>
        <dbReference type="ChEBI" id="CHEBI:57692"/>
    </cofactor>
</comment>
<dbReference type="GO" id="GO:0046872">
    <property type="term" value="F:metal ion binding"/>
    <property type="evidence" value="ECO:0007669"/>
    <property type="project" value="UniProtKB-KW"/>
</dbReference>